<reference evidence="2" key="2">
    <citation type="submission" date="2015-01" db="EMBL/GenBank/DDBJ databases">
        <title>Evolutionary Origins and Diversification of the Mycorrhizal Mutualists.</title>
        <authorList>
            <consortium name="DOE Joint Genome Institute"/>
            <consortium name="Mycorrhizal Genomics Consortium"/>
            <person name="Kohler A."/>
            <person name="Kuo A."/>
            <person name="Nagy L.G."/>
            <person name="Floudas D."/>
            <person name="Copeland A."/>
            <person name="Barry K.W."/>
            <person name="Cichocki N."/>
            <person name="Veneault-Fourrey C."/>
            <person name="LaButti K."/>
            <person name="Lindquist E.A."/>
            <person name="Lipzen A."/>
            <person name="Lundell T."/>
            <person name="Morin E."/>
            <person name="Murat C."/>
            <person name="Riley R."/>
            <person name="Ohm R."/>
            <person name="Sun H."/>
            <person name="Tunlid A."/>
            <person name="Henrissat B."/>
            <person name="Grigoriev I.V."/>
            <person name="Hibbett D.S."/>
            <person name="Martin F."/>
        </authorList>
    </citation>
    <scope>NUCLEOTIDE SEQUENCE [LARGE SCALE GENOMIC DNA]</scope>
    <source>
        <strain evidence="2">LaAM-08-1</strain>
    </source>
</reference>
<dbReference type="EMBL" id="KN838612">
    <property type="protein sequence ID" value="KIK01109.1"/>
    <property type="molecule type" value="Genomic_DNA"/>
</dbReference>
<dbReference type="HOGENOM" id="CLU_2483719_0_0_1"/>
<proteinExistence type="predicted"/>
<evidence type="ECO:0000313" key="1">
    <source>
        <dbReference type="EMBL" id="KIK01109.1"/>
    </source>
</evidence>
<keyword evidence="2" id="KW-1185">Reference proteome</keyword>
<name>A0A0C9XHU0_9AGAR</name>
<evidence type="ECO:0000313" key="2">
    <source>
        <dbReference type="Proteomes" id="UP000054477"/>
    </source>
</evidence>
<sequence length="87" mass="9824">MIATVRYEILIKVARLMGFYSSFSSPPFECELAVPDGHKVVSTWTNMSQFRNHMEADTAPPPQMFCIAVSAGEKFRAWPHPLAPLRI</sequence>
<dbReference type="AlphaFoldDB" id="A0A0C9XHU0"/>
<reference evidence="1 2" key="1">
    <citation type="submission" date="2014-04" db="EMBL/GenBank/DDBJ databases">
        <authorList>
            <consortium name="DOE Joint Genome Institute"/>
            <person name="Kuo A."/>
            <person name="Kohler A."/>
            <person name="Nagy L.G."/>
            <person name="Floudas D."/>
            <person name="Copeland A."/>
            <person name="Barry K.W."/>
            <person name="Cichocki N."/>
            <person name="Veneault-Fourrey C."/>
            <person name="LaButti K."/>
            <person name="Lindquist E.A."/>
            <person name="Lipzen A."/>
            <person name="Lundell T."/>
            <person name="Morin E."/>
            <person name="Murat C."/>
            <person name="Sun H."/>
            <person name="Tunlid A."/>
            <person name="Henrissat B."/>
            <person name="Grigoriev I.V."/>
            <person name="Hibbett D.S."/>
            <person name="Martin F."/>
            <person name="Nordberg H.P."/>
            <person name="Cantor M.N."/>
            <person name="Hua S.X."/>
        </authorList>
    </citation>
    <scope>NUCLEOTIDE SEQUENCE [LARGE SCALE GENOMIC DNA]</scope>
    <source>
        <strain evidence="1 2">LaAM-08-1</strain>
    </source>
</reference>
<organism evidence="1 2">
    <name type="scientific">Laccaria amethystina LaAM-08-1</name>
    <dbReference type="NCBI Taxonomy" id="1095629"/>
    <lineage>
        <taxon>Eukaryota</taxon>
        <taxon>Fungi</taxon>
        <taxon>Dikarya</taxon>
        <taxon>Basidiomycota</taxon>
        <taxon>Agaricomycotina</taxon>
        <taxon>Agaricomycetes</taxon>
        <taxon>Agaricomycetidae</taxon>
        <taxon>Agaricales</taxon>
        <taxon>Agaricineae</taxon>
        <taxon>Hydnangiaceae</taxon>
        <taxon>Laccaria</taxon>
    </lineage>
</organism>
<accession>A0A0C9XHU0</accession>
<protein>
    <submittedName>
        <fullName evidence="1">Uncharacterized protein</fullName>
    </submittedName>
</protein>
<dbReference type="Proteomes" id="UP000054477">
    <property type="component" value="Unassembled WGS sequence"/>
</dbReference>
<gene>
    <name evidence="1" type="ORF">K443DRAFT_579577</name>
</gene>